<dbReference type="Proteomes" id="UP000541109">
    <property type="component" value="Unassembled WGS sequence"/>
</dbReference>
<dbReference type="InterPro" id="IPR003593">
    <property type="entry name" value="AAA+_ATPase"/>
</dbReference>
<comment type="caution">
    <text evidence="6">The sequence shown here is derived from an EMBL/GenBank/DDBJ whole genome shotgun (WGS) entry which is preliminary data.</text>
</comment>
<accession>A0A839AD50</accession>
<dbReference type="GO" id="GO:0016887">
    <property type="term" value="F:ATP hydrolysis activity"/>
    <property type="evidence" value="ECO:0007669"/>
    <property type="project" value="InterPro"/>
</dbReference>
<comment type="similarity">
    <text evidence="1">Belongs to the ABC transporter superfamily.</text>
</comment>
<evidence type="ECO:0000256" key="2">
    <source>
        <dbReference type="ARBA" id="ARBA00022448"/>
    </source>
</evidence>
<evidence type="ECO:0000313" key="6">
    <source>
        <dbReference type="EMBL" id="MBA5776884.1"/>
    </source>
</evidence>
<keyword evidence="2" id="KW-0813">Transport</keyword>
<dbReference type="PANTHER" id="PTHR43423">
    <property type="entry name" value="ABC TRANSPORTER I FAMILY MEMBER 17"/>
    <property type="match status" value="1"/>
</dbReference>
<dbReference type="AlphaFoldDB" id="A0A839AD50"/>
<dbReference type="PROSITE" id="PS50893">
    <property type="entry name" value="ABC_TRANSPORTER_2"/>
    <property type="match status" value="1"/>
</dbReference>
<proteinExistence type="inferred from homology"/>
<dbReference type="SMART" id="SM00382">
    <property type="entry name" value="AAA"/>
    <property type="match status" value="1"/>
</dbReference>
<evidence type="ECO:0000256" key="4">
    <source>
        <dbReference type="ARBA" id="ARBA00022840"/>
    </source>
</evidence>
<keyword evidence="3" id="KW-0547">Nucleotide-binding</keyword>
<reference evidence="6 7" key="1">
    <citation type="submission" date="2020-07" db="EMBL/GenBank/DDBJ databases">
        <title>Stappia sp., F7233, whole genome shotgun sequencing project.</title>
        <authorList>
            <person name="Jiang S."/>
            <person name="Liu Z.W."/>
            <person name="Du Z.J."/>
        </authorList>
    </citation>
    <scope>NUCLEOTIDE SEQUENCE [LARGE SCALE GENOMIC DNA]</scope>
    <source>
        <strain evidence="6 7">F7233</strain>
    </source>
</reference>
<dbReference type="PROSITE" id="PS00211">
    <property type="entry name" value="ABC_TRANSPORTER_1"/>
    <property type="match status" value="1"/>
</dbReference>
<keyword evidence="4 6" id="KW-0067">ATP-binding</keyword>
<dbReference type="Pfam" id="PF00005">
    <property type="entry name" value="ABC_tran"/>
    <property type="match status" value="1"/>
</dbReference>
<keyword evidence="7" id="KW-1185">Reference proteome</keyword>
<protein>
    <submittedName>
        <fullName evidence="6">ATP-binding cassette domain-containing protein</fullName>
    </submittedName>
</protein>
<dbReference type="InterPro" id="IPR017871">
    <property type="entry name" value="ABC_transporter-like_CS"/>
</dbReference>
<dbReference type="EMBL" id="JACFXV010000043">
    <property type="protein sequence ID" value="MBA5776884.1"/>
    <property type="molecule type" value="Genomic_DNA"/>
</dbReference>
<dbReference type="Gene3D" id="3.40.50.300">
    <property type="entry name" value="P-loop containing nucleotide triphosphate hydrolases"/>
    <property type="match status" value="1"/>
</dbReference>
<dbReference type="GO" id="GO:0005524">
    <property type="term" value="F:ATP binding"/>
    <property type="evidence" value="ECO:0007669"/>
    <property type="project" value="UniProtKB-KW"/>
</dbReference>
<dbReference type="InterPro" id="IPR027417">
    <property type="entry name" value="P-loop_NTPase"/>
</dbReference>
<evidence type="ECO:0000259" key="5">
    <source>
        <dbReference type="PROSITE" id="PS50893"/>
    </source>
</evidence>
<dbReference type="InterPro" id="IPR003439">
    <property type="entry name" value="ABC_transporter-like_ATP-bd"/>
</dbReference>
<gene>
    <name evidence="6" type="ORF">H2509_07045</name>
</gene>
<name>A0A839AD50_9HYPH</name>
<organism evidence="6 7">
    <name type="scientific">Stappia albiluteola</name>
    <dbReference type="NCBI Taxonomy" id="2758565"/>
    <lineage>
        <taxon>Bacteria</taxon>
        <taxon>Pseudomonadati</taxon>
        <taxon>Pseudomonadota</taxon>
        <taxon>Alphaproteobacteria</taxon>
        <taxon>Hyphomicrobiales</taxon>
        <taxon>Stappiaceae</taxon>
        <taxon>Stappia</taxon>
    </lineage>
</organism>
<feature type="domain" description="ABC transporter" evidence="5">
    <location>
        <begin position="29"/>
        <end position="253"/>
    </location>
</feature>
<evidence type="ECO:0000256" key="1">
    <source>
        <dbReference type="ARBA" id="ARBA00005417"/>
    </source>
</evidence>
<dbReference type="RefSeq" id="WP_182163658.1">
    <property type="nucleotide sequence ID" value="NZ_JACFXV010000043.1"/>
</dbReference>
<sequence>MLEASALRAANHRVEEAPAPLPAAERNPLVVRGLVFETPRQRIIDGVDLELPDNRLTVLMGPNGAGKSVLLRLLHGLLTPSAGTILWNGKPPDGRTRRSQAMVFQAPVLLRRSVLSNLRFALGLRGLGCSRREMLSLLGMLGLEPLADRPARLLSGGEQQRLCLARALALRPEVLLLDEPCANLDPASVLMIEEALMKARAAGTKIILVTHDLFQARRVAERIVFLHRGRIAEISPAESFFDTAGSPEARSYMEGRILV</sequence>
<evidence type="ECO:0000313" key="7">
    <source>
        <dbReference type="Proteomes" id="UP000541109"/>
    </source>
</evidence>
<dbReference type="PANTHER" id="PTHR43423:SF1">
    <property type="entry name" value="ABC TRANSPORTER I FAMILY MEMBER 17"/>
    <property type="match status" value="1"/>
</dbReference>
<dbReference type="SUPFAM" id="SSF52540">
    <property type="entry name" value="P-loop containing nucleoside triphosphate hydrolases"/>
    <property type="match status" value="1"/>
</dbReference>
<evidence type="ECO:0000256" key="3">
    <source>
        <dbReference type="ARBA" id="ARBA00022741"/>
    </source>
</evidence>